<feature type="compositionally biased region" description="Low complexity" evidence="2">
    <location>
        <begin position="52"/>
        <end position="74"/>
    </location>
</feature>
<reference evidence="4" key="1">
    <citation type="journal article" date="2022" name="Microorganisms">
        <title>Two New Species of Filamentous Sulfur Bacteria of the Genus Thiothrix, Thiothrix winogradskyi sp. nov. and 'Candidatus Thiothrix sulfatifontis' sp. nov.</title>
        <authorList>
            <person name="Ravin N.V."/>
            <person name="Rossetti S."/>
            <person name="Beletsky A.V."/>
            <person name="Kadnikov V.V."/>
            <person name="Rudenko T.S."/>
            <person name="Smolyakov D.D."/>
            <person name="Moskvitina M.I."/>
            <person name="Gureeva M.V."/>
            <person name="Mardanov A.V."/>
            <person name="Grabovich M.Y."/>
        </authorList>
    </citation>
    <scope>NUCLEOTIDE SEQUENCE</scope>
    <source>
        <strain evidence="4">CT3</strain>
    </source>
</reference>
<keyword evidence="3" id="KW-0472">Membrane</keyword>
<proteinExistence type="predicted"/>
<organism evidence="4 5">
    <name type="scientific">Thiothrix winogradskyi</name>
    <dbReference type="NCBI Taxonomy" id="96472"/>
    <lineage>
        <taxon>Bacteria</taxon>
        <taxon>Pseudomonadati</taxon>
        <taxon>Pseudomonadota</taxon>
        <taxon>Gammaproteobacteria</taxon>
        <taxon>Thiotrichales</taxon>
        <taxon>Thiotrichaceae</taxon>
        <taxon>Thiothrix</taxon>
    </lineage>
</organism>
<keyword evidence="3" id="KW-1133">Transmembrane helix</keyword>
<keyword evidence="1" id="KW-0175">Coiled coil</keyword>
<gene>
    <name evidence="4" type="ORF">L2Y54_19255</name>
</gene>
<name>A0ABY3SX94_9GAMM</name>
<feature type="transmembrane region" description="Helical" evidence="3">
    <location>
        <begin position="6"/>
        <end position="27"/>
    </location>
</feature>
<dbReference type="RefSeq" id="WP_236498302.1">
    <property type="nucleotide sequence ID" value="NZ_CP091244.1"/>
</dbReference>
<evidence type="ECO:0008006" key="6">
    <source>
        <dbReference type="Google" id="ProtNLM"/>
    </source>
</evidence>
<evidence type="ECO:0000256" key="2">
    <source>
        <dbReference type="SAM" id="MobiDB-lite"/>
    </source>
</evidence>
<keyword evidence="3" id="KW-0812">Transmembrane</keyword>
<sequence length="153" mass="16684">MPTKNPITVIGVLTSLLLLVGGVMLYLPPAEPIHQEQAQVLTSPFKEPDPAPKAAPEPAVTAAPTVATEPTASPFSIPDMTPEDLAKLPPEERTRYDKMRESLQEIVQQVQALEQENTRLQQTLIEGQASNQALDTEIDKLRPPQHVAKPAEP</sequence>
<evidence type="ECO:0000313" key="4">
    <source>
        <dbReference type="EMBL" id="UJS24043.1"/>
    </source>
</evidence>
<feature type="coiled-coil region" evidence="1">
    <location>
        <begin position="96"/>
        <end position="130"/>
    </location>
</feature>
<dbReference type="Proteomes" id="UP001054801">
    <property type="component" value="Chromosome"/>
</dbReference>
<protein>
    <recommendedName>
        <fullName evidence="6">YbgF trimerisation domain-containing protein</fullName>
    </recommendedName>
</protein>
<evidence type="ECO:0000256" key="3">
    <source>
        <dbReference type="SAM" id="Phobius"/>
    </source>
</evidence>
<dbReference type="EMBL" id="CP091244">
    <property type="protein sequence ID" value="UJS24043.1"/>
    <property type="molecule type" value="Genomic_DNA"/>
</dbReference>
<keyword evidence="5" id="KW-1185">Reference proteome</keyword>
<evidence type="ECO:0000256" key="1">
    <source>
        <dbReference type="SAM" id="Coils"/>
    </source>
</evidence>
<feature type="region of interest" description="Disordered" evidence="2">
    <location>
        <begin position="44"/>
        <end position="89"/>
    </location>
</feature>
<evidence type="ECO:0000313" key="5">
    <source>
        <dbReference type="Proteomes" id="UP001054801"/>
    </source>
</evidence>
<feature type="region of interest" description="Disordered" evidence="2">
    <location>
        <begin position="134"/>
        <end position="153"/>
    </location>
</feature>
<accession>A0ABY3SX94</accession>